<dbReference type="GO" id="GO:0060090">
    <property type="term" value="F:molecular adaptor activity"/>
    <property type="evidence" value="ECO:0007669"/>
    <property type="project" value="TreeGrafter"/>
</dbReference>
<accession>A0A9N9RIE1</accession>
<evidence type="ECO:0000256" key="2">
    <source>
        <dbReference type="ARBA" id="ARBA00004395"/>
    </source>
</evidence>
<keyword evidence="7" id="KW-0472">Membrane</keyword>
<dbReference type="GO" id="GO:0000139">
    <property type="term" value="C:Golgi membrane"/>
    <property type="evidence" value="ECO:0007669"/>
    <property type="project" value="UniProtKB-SubCell"/>
</dbReference>
<evidence type="ECO:0000256" key="8">
    <source>
        <dbReference type="SAM" id="MobiDB-lite"/>
    </source>
</evidence>
<evidence type="ECO:0000256" key="5">
    <source>
        <dbReference type="ARBA" id="ARBA00022475"/>
    </source>
</evidence>
<reference evidence="9" key="2">
    <citation type="submission" date="2022-10" db="EMBL/GenBank/DDBJ databases">
        <authorList>
            <consortium name="ENA_rothamsted_submissions"/>
            <consortium name="culmorum"/>
            <person name="King R."/>
        </authorList>
    </citation>
    <scope>NUCLEOTIDE SEQUENCE</scope>
</reference>
<organism evidence="9 10">
    <name type="scientific">Diatraea saccharalis</name>
    <name type="common">sugarcane borer</name>
    <dbReference type="NCBI Taxonomy" id="40085"/>
    <lineage>
        <taxon>Eukaryota</taxon>
        <taxon>Metazoa</taxon>
        <taxon>Ecdysozoa</taxon>
        <taxon>Arthropoda</taxon>
        <taxon>Hexapoda</taxon>
        <taxon>Insecta</taxon>
        <taxon>Pterygota</taxon>
        <taxon>Neoptera</taxon>
        <taxon>Endopterygota</taxon>
        <taxon>Lepidoptera</taxon>
        <taxon>Glossata</taxon>
        <taxon>Ditrysia</taxon>
        <taxon>Pyraloidea</taxon>
        <taxon>Crambidae</taxon>
        <taxon>Crambinae</taxon>
        <taxon>Diatraea</taxon>
    </lineage>
</organism>
<evidence type="ECO:0008006" key="11">
    <source>
        <dbReference type="Google" id="ProtNLM"/>
    </source>
</evidence>
<keyword evidence="10" id="KW-1185">Reference proteome</keyword>
<dbReference type="PANTHER" id="PTHR10844:SF19">
    <property type="entry name" value="CAVEOLIN-2"/>
    <property type="match status" value="1"/>
</dbReference>
<evidence type="ECO:0000256" key="4">
    <source>
        <dbReference type="ARBA" id="ARBA00010988"/>
    </source>
</evidence>
<protein>
    <recommendedName>
        <fullName evidence="11">Caveolin</fullName>
    </recommendedName>
</protein>
<sequence>MFSDHSIEQLFTLLVLDNKESTTIKNHSEEVLVTEYTHYPTVAFEEAPLGSGGGGAVLARTTSRQCVACAHKAKLTSESAPAPPYVPPATAPPITSPSASAPPILESPEPIVYQPEVKERVSPPVIPTIPTMAAKPENMREALEDRDPNNLNQHVQIVWDDIIGEPEGARSPECSWRLSSICFQYARNWCYTLLAVVIAPPCALLLGCGFACLAFEQIWCTAPCLRCVKIYFASLRTMVASCMAATVVPASEAVGHVCRHIRINWRKEAPEERDMLVI</sequence>
<evidence type="ECO:0000313" key="10">
    <source>
        <dbReference type="Proteomes" id="UP001153714"/>
    </source>
</evidence>
<comment type="similarity">
    <text evidence="4">Belongs to the caveolin family.</text>
</comment>
<dbReference type="GO" id="GO:0005901">
    <property type="term" value="C:caveola"/>
    <property type="evidence" value="ECO:0007669"/>
    <property type="project" value="UniProtKB-SubCell"/>
</dbReference>
<reference evidence="9" key="1">
    <citation type="submission" date="2021-12" db="EMBL/GenBank/DDBJ databases">
        <authorList>
            <person name="King R."/>
        </authorList>
    </citation>
    <scope>NUCLEOTIDE SEQUENCE</scope>
</reference>
<gene>
    <name evidence="9" type="ORF">DIATSA_LOCUS13990</name>
</gene>
<evidence type="ECO:0000256" key="6">
    <source>
        <dbReference type="ARBA" id="ARBA00023034"/>
    </source>
</evidence>
<proteinExistence type="inferred from homology"/>
<evidence type="ECO:0000256" key="7">
    <source>
        <dbReference type="ARBA" id="ARBA00023136"/>
    </source>
</evidence>
<keyword evidence="6" id="KW-0333">Golgi apparatus</keyword>
<feature type="compositionally biased region" description="Pro residues" evidence="8">
    <location>
        <begin position="81"/>
        <end position="95"/>
    </location>
</feature>
<evidence type="ECO:0000256" key="1">
    <source>
        <dbReference type="ARBA" id="ARBA00004202"/>
    </source>
</evidence>
<dbReference type="PANTHER" id="PTHR10844">
    <property type="entry name" value="CAVEOLIN"/>
    <property type="match status" value="1"/>
</dbReference>
<feature type="region of interest" description="Disordered" evidence="8">
    <location>
        <begin position="78"/>
        <end position="101"/>
    </location>
</feature>
<dbReference type="OrthoDB" id="5917823at2759"/>
<dbReference type="EMBL" id="OU893340">
    <property type="protein sequence ID" value="CAG9796837.1"/>
    <property type="molecule type" value="Genomic_DNA"/>
</dbReference>
<dbReference type="AlphaFoldDB" id="A0A9N9RIE1"/>
<keyword evidence="5" id="KW-1003">Cell membrane</keyword>
<name>A0A9N9RIE1_9NEOP</name>
<comment type="subcellular location">
    <subcellularLocation>
        <location evidence="1">Cell membrane</location>
        <topology evidence="1">Peripheral membrane protein</topology>
    </subcellularLocation>
    <subcellularLocation>
        <location evidence="2">Golgi apparatus membrane</location>
        <topology evidence="2">Peripheral membrane protein</topology>
    </subcellularLocation>
    <subcellularLocation>
        <location evidence="3">Membrane</location>
        <location evidence="3">Caveola</location>
        <topology evidence="3">Peripheral membrane protein</topology>
    </subcellularLocation>
</comment>
<dbReference type="GO" id="GO:0070836">
    <property type="term" value="P:caveola assembly"/>
    <property type="evidence" value="ECO:0007669"/>
    <property type="project" value="InterPro"/>
</dbReference>
<dbReference type="InterPro" id="IPR001612">
    <property type="entry name" value="Caveolin"/>
</dbReference>
<dbReference type="Pfam" id="PF01146">
    <property type="entry name" value="Caveolin"/>
    <property type="match status" value="1"/>
</dbReference>
<evidence type="ECO:0000256" key="3">
    <source>
        <dbReference type="ARBA" id="ARBA00004543"/>
    </source>
</evidence>
<evidence type="ECO:0000313" key="9">
    <source>
        <dbReference type="EMBL" id="CAG9796837.1"/>
    </source>
</evidence>
<dbReference type="Proteomes" id="UP001153714">
    <property type="component" value="Chromosome 9"/>
</dbReference>